<organism evidence="1 2">
    <name type="scientific">Solea senegalensis</name>
    <name type="common">Senegalese sole</name>
    <dbReference type="NCBI Taxonomy" id="28829"/>
    <lineage>
        <taxon>Eukaryota</taxon>
        <taxon>Metazoa</taxon>
        <taxon>Chordata</taxon>
        <taxon>Craniata</taxon>
        <taxon>Vertebrata</taxon>
        <taxon>Euteleostomi</taxon>
        <taxon>Actinopterygii</taxon>
        <taxon>Neopterygii</taxon>
        <taxon>Teleostei</taxon>
        <taxon>Neoteleostei</taxon>
        <taxon>Acanthomorphata</taxon>
        <taxon>Carangaria</taxon>
        <taxon>Pleuronectiformes</taxon>
        <taxon>Pleuronectoidei</taxon>
        <taxon>Soleidae</taxon>
        <taxon>Solea</taxon>
    </lineage>
</organism>
<protein>
    <submittedName>
        <fullName evidence="1">Uncharacterized protein</fullName>
    </submittedName>
</protein>
<reference evidence="1 2" key="1">
    <citation type="journal article" date="2021" name="Sci. Rep.">
        <title>Chromosome anchoring in Senegalese sole (Solea senegalensis) reveals sex-associated markers and genome rearrangements in flatfish.</title>
        <authorList>
            <person name="Guerrero-Cozar I."/>
            <person name="Gomez-Garrido J."/>
            <person name="Berbel C."/>
            <person name="Martinez-Blanch J.F."/>
            <person name="Alioto T."/>
            <person name="Claros M.G."/>
            <person name="Gagnaire P.A."/>
            <person name="Manchado M."/>
        </authorList>
    </citation>
    <scope>NUCLEOTIDE SEQUENCE [LARGE SCALE GENOMIC DNA]</scope>
    <source>
        <strain evidence="1">Sse05_10M</strain>
    </source>
</reference>
<dbReference type="Proteomes" id="UP000693946">
    <property type="component" value="Linkage Group LG15"/>
</dbReference>
<gene>
    <name evidence="1" type="ORF">JOB18_047785</name>
</gene>
<dbReference type="AlphaFoldDB" id="A0AAV6S753"/>
<evidence type="ECO:0000313" key="1">
    <source>
        <dbReference type="EMBL" id="KAG7513096.1"/>
    </source>
</evidence>
<proteinExistence type="predicted"/>
<keyword evidence="2" id="KW-1185">Reference proteome</keyword>
<accession>A0AAV6S753</accession>
<sequence>MSSDRHYKQDRMLPYQMITAHRSNAGVCDSLDIRAVPGSSVYTNNTFDVFVCGEDKVRNESAFSLTRVFVPLPTFLNDGNALLEWTFNNSGLSAMNNVNAESHLNIPSYELSVDSICKTED</sequence>
<dbReference type="EMBL" id="JAGKHQ010000007">
    <property type="protein sequence ID" value="KAG7513096.1"/>
    <property type="molecule type" value="Genomic_DNA"/>
</dbReference>
<name>A0AAV6S753_SOLSE</name>
<evidence type="ECO:0000313" key="2">
    <source>
        <dbReference type="Proteomes" id="UP000693946"/>
    </source>
</evidence>
<comment type="caution">
    <text evidence="1">The sequence shown here is derived from an EMBL/GenBank/DDBJ whole genome shotgun (WGS) entry which is preliminary data.</text>
</comment>